<accession>A0A0K1EBJ2</accession>
<dbReference type="EMBL" id="CP012159">
    <property type="protein sequence ID" value="AKT38214.1"/>
    <property type="molecule type" value="Genomic_DNA"/>
</dbReference>
<proteinExistence type="predicted"/>
<evidence type="ECO:0000313" key="1">
    <source>
        <dbReference type="EMBL" id="AKT38214.1"/>
    </source>
</evidence>
<dbReference type="Proteomes" id="UP000067626">
    <property type="component" value="Chromosome"/>
</dbReference>
<protein>
    <submittedName>
        <fullName evidence="1">Uncharacterized protein</fullName>
    </submittedName>
</protein>
<organism evidence="1 2">
    <name type="scientific">Chondromyces crocatus</name>
    <dbReference type="NCBI Taxonomy" id="52"/>
    <lineage>
        <taxon>Bacteria</taxon>
        <taxon>Pseudomonadati</taxon>
        <taxon>Myxococcota</taxon>
        <taxon>Polyangia</taxon>
        <taxon>Polyangiales</taxon>
        <taxon>Polyangiaceae</taxon>
        <taxon>Chondromyces</taxon>
    </lineage>
</organism>
<evidence type="ECO:0000313" key="2">
    <source>
        <dbReference type="Proteomes" id="UP000067626"/>
    </source>
</evidence>
<dbReference type="RefSeq" id="WP_281180850.1">
    <property type="nucleotide sequence ID" value="NZ_CP012159.1"/>
</dbReference>
<reference evidence="1 2" key="1">
    <citation type="submission" date="2015-07" db="EMBL/GenBank/DDBJ databases">
        <title>Genome analysis of myxobacterium Chondromyces crocatus Cm c5 reveals a high potential for natural compound synthesis and the genetic basis for the loss of fruiting body formation.</title>
        <authorList>
            <person name="Zaburannyi N."/>
            <person name="Bunk B."/>
            <person name="Maier J."/>
            <person name="Overmann J."/>
            <person name="Mueller R."/>
        </authorList>
    </citation>
    <scope>NUCLEOTIDE SEQUENCE [LARGE SCALE GENOMIC DNA]</scope>
    <source>
        <strain evidence="1 2">Cm c5</strain>
    </source>
</reference>
<sequence length="42" mass="4576">MNSIELVNEATLPRAEVAPVVREFRATWAALDDQLPPAVGMP</sequence>
<keyword evidence="2" id="KW-1185">Reference proteome</keyword>
<dbReference type="AlphaFoldDB" id="A0A0K1EBJ2"/>
<dbReference type="KEGG" id="ccro:CMC5_023570"/>
<gene>
    <name evidence="1" type="ORF">CMC5_023570</name>
</gene>
<name>A0A0K1EBJ2_CHOCO</name>